<dbReference type="InterPro" id="IPR019776">
    <property type="entry name" value="Flagellar_basal_body_rod_CS"/>
</dbReference>
<dbReference type="InterPro" id="IPR001444">
    <property type="entry name" value="Flag_bb_rod_N"/>
</dbReference>
<comment type="subcellular location">
    <subcellularLocation>
        <location evidence="1 6">Bacterial flagellum basal body</location>
    </subcellularLocation>
</comment>
<accession>A0ABS5ZF64</accession>
<keyword evidence="9" id="KW-0282">Flagellum</keyword>
<dbReference type="Pfam" id="PF06429">
    <property type="entry name" value="Flg_bbr_C"/>
    <property type="match status" value="1"/>
</dbReference>
<evidence type="ECO:0000259" key="7">
    <source>
        <dbReference type="Pfam" id="PF00460"/>
    </source>
</evidence>
<feature type="domain" description="Flagellar basal body rod protein N-terminal" evidence="7">
    <location>
        <begin position="8"/>
        <end position="33"/>
    </location>
</feature>
<keyword evidence="10" id="KW-1185">Reference proteome</keyword>
<dbReference type="PANTHER" id="PTHR30435">
    <property type="entry name" value="FLAGELLAR PROTEIN"/>
    <property type="match status" value="1"/>
</dbReference>
<keyword evidence="4 6" id="KW-0975">Bacterial flagellum</keyword>
<dbReference type="EMBL" id="JAGSOY010000046">
    <property type="protein sequence ID" value="MBU2712714.1"/>
    <property type="molecule type" value="Genomic_DNA"/>
</dbReference>
<evidence type="ECO:0000256" key="1">
    <source>
        <dbReference type="ARBA" id="ARBA00004117"/>
    </source>
</evidence>
<protein>
    <recommendedName>
        <fullName evidence="3 6">Flagellar basal-body rod protein FlgC</fullName>
    </recommendedName>
</protein>
<comment type="subunit">
    <text evidence="5 6">The basal body constitutes a major portion of the flagellar organelle and consists of four rings (L,P,S, and M) mounted on a central rod. The rod consists of about 26 subunits of FlgG in the distal portion, and FlgB, FlgC and FlgF are thought to build up the proximal portion of the rod with about 6 subunits each.</text>
</comment>
<gene>
    <name evidence="9" type="primary">flgC</name>
    <name evidence="9" type="ORF">KCG35_16725</name>
</gene>
<keyword evidence="9" id="KW-0969">Cilium</keyword>
<dbReference type="PROSITE" id="PS00588">
    <property type="entry name" value="FLAGELLA_BB_ROD"/>
    <property type="match status" value="1"/>
</dbReference>
<evidence type="ECO:0000256" key="5">
    <source>
        <dbReference type="ARBA" id="ARBA00025933"/>
    </source>
</evidence>
<comment type="caution">
    <text evidence="9">The sequence shown here is derived from an EMBL/GenBank/DDBJ whole genome shotgun (WGS) entry which is preliminary data.</text>
</comment>
<name>A0ABS5ZF64_9GAMM</name>
<dbReference type="Proteomes" id="UP000690515">
    <property type="component" value="Unassembled WGS sequence"/>
</dbReference>
<feature type="domain" description="Flagellar basal-body/hook protein C-terminal" evidence="8">
    <location>
        <begin position="107"/>
        <end position="151"/>
    </location>
</feature>
<dbReference type="InterPro" id="IPR010930">
    <property type="entry name" value="Flg_bb/hook_C_dom"/>
</dbReference>
<evidence type="ECO:0000256" key="3">
    <source>
        <dbReference type="ARBA" id="ARBA00017941"/>
    </source>
</evidence>
<dbReference type="NCBIfam" id="TIGR01395">
    <property type="entry name" value="FlgC"/>
    <property type="match status" value="1"/>
</dbReference>
<organism evidence="9 10">
    <name type="scientific">Zooshikella harenae</name>
    <dbReference type="NCBI Taxonomy" id="2827238"/>
    <lineage>
        <taxon>Bacteria</taxon>
        <taxon>Pseudomonadati</taxon>
        <taxon>Pseudomonadota</taxon>
        <taxon>Gammaproteobacteria</taxon>
        <taxon>Oceanospirillales</taxon>
        <taxon>Zooshikellaceae</taxon>
        <taxon>Zooshikella</taxon>
    </lineage>
</organism>
<reference evidence="9 10" key="1">
    <citation type="submission" date="2021-04" db="EMBL/GenBank/DDBJ databases">
        <authorList>
            <person name="Pira H."/>
            <person name="Risdian C."/>
            <person name="Wink J."/>
        </authorList>
    </citation>
    <scope>NUCLEOTIDE SEQUENCE [LARGE SCALE GENOMIC DNA]</scope>
    <source>
        <strain evidence="9 10">WH53</strain>
    </source>
</reference>
<evidence type="ECO:0000259" key="8">
    <source>
        <dbReference type="Pfam" id="PF06429"/>
    </source>
</evidence>
<proteinExistence type="inferred from homology"/>
<dbReference type="PANTHER" id="PTHR30435:SF29">
    <property type="entry name" value="FLAGELLAR BASAL-BODY ROD PROTEIN FLGC"/>
    <property type="match status" value="1"/>
</dbReference>
<keyword evidence="9" id="KW-0966">Cell projection</keyword>
<evidence type="ECO:0000313" key="9">
    <source>
        <dbReference type="EMBL" id="MBU2712714.1"/>
    </source>
</evidence>
<dbReference type="Pfam" id="PF00460">
    <property type="entry name" value="Flg_bb_rod"/>
    <property type="match status" value="1"/>
</dbReference>
<evidence type="ECO:0000256" key="6">
    <source>
        <dbReference type="RuleBase" id="RU362062"/>
    </source>
</evidence>
<evidence type="ECO:0000256" key="2">
    <source>
        <dbReference type="ARBA" id="ARBA00009677"/>
    </source>
</evidence>
<evidence type="ECO:0000256" key="4">
    <source>
        <dbReference type="ARBA" id="ARBA00023143"/>
    </source>
</evidence>
<dbReference type="InterPro" id="IPR006299">
    <property type="entry name" value="FlgC"/>
</dbReference>
<evidence type="ECO:0000313" key="10">
    <source>
        <dbReference type="Proteomes" id="UP000690515"/>
    </source>
</evidence>
<comment type="similarity">
    <text evidence="2">Belongs to the flagella basal body rod proteins family.</text>
</comment>
<sequence length="153" mass="17105">MSLTNIFNISGSGMSAQSVRLNTVASNVANAETASSSINEVYKGRKPFFKVMETRVNEDPFWQDSVFSDESTLYQEQGRGVMVQAIVEDNATPQARYEPDHPMANEKGYVYYPNINVVEEMTDMISASRSFQVNVEIMNTAKTMLQKVLTLGQ</sequence>